<dbReference type="Proteomes" id="UP000229574">
    <property type="component" value="Unassembled WGS sequence"/>
</dbReference>
<protein>
    <submittedName>
        <fullName evidence="1">Uncharacterized protein</fullName>
    </submittedName>
</protein>
<organism evidence="1 2">
    <name type="scientific">Candidatus Collierbacteria bacterium CG09_land_8_20_14_0_10_46_12</name>
    <dbReference type="NCBI Taxonomy" id="1974533"/>
    <lineage>
        <taxon>Bacteria</taxon>
        <taxon>Candidatus Collieribacteriota</taxon>
    </lineage>
</organism>
<name>A0A2H0WYM3_9BACT</name>
<evidence type="ECO:0000313" key="1">
    <source>
        <dbReference type="EMBL" id="PIS17773.1"/>
    </source>
</evidence>
<evidence type="ECO:0000313" key="2">
    <source>
        <dbReference type="Proteomes" id="UP000229574"/>
    </source>
</evidence>
<dbReference type="AlphaFoldDB" id="A0A2H0WYM3"/>
<reference evidence="2" key="1">
    <citation type="submission" date="2017-09" db="EMBL/GenBank/DDBJ databases">
        <title>Depth-based differentiation of microbial function through sediment-hosted aquifers and enrichment of novel symbionts in the deep terrestrial subsurface.</title>
        <authorList>
            <person name="Probst A.J."/>
            <person name="Ladd B."/>
            <person name="Jarett J.K."/>
            <person name="Geller-Mcgrath D.E."/>
            <person name="Sieber C.M.K."/>
            <person name="Emerson J.B."/>
            <person name="Anantharaman K."/>
            <person name="Thomas B.C."/>
            <person name="Malmstrom R."/>
            <person name="Stieglmeier M."/>
            <person name="Klingl A."/>
            <person name="Woyke T."/>
            <person name="Ryan C.M."/>
            <person name="Banfield J.F."/>
        </authorList>
    </citation>
    <scope>NUCLEOTIDE SEQUENCE [LARGE SCALE GENOMIC DNA]</scope>
</reference>
<dbReference type="EMBL" id="PEYY01000114">
    <property type="protein sequence ID" value="PIS17773.1"/>
    <property type="molecule type" value="Genomic_DNA"/>
</dbReference>
<accession>A0A2H0WYM3</accession>
<sequence>MDHKEITKFLLKLEKTKERNIVIIDFANVDGWQNSLGWSVGLKQLGQLVSHLSSGKKYLRRFYYGEDYGPKDKNTTLLPCRQRTDRRQKRQICKGYYFC</sequence>
<proteinExistence type="predicted"/>
<gene>
    <name evidence="1" type="ORF">COT54_02855</name>
</gene>
<comment type="caution">
    <text evidence="1">The sequence shown here is derived from an EMBL/GenBank/DDBJ whole genome shotgun (WGS) entry which is preliminary data.</text>
</comment>